<name>A0A183MUS1_9TREM</name>
<evidence type="ECO:0000313" key="1">
    <source>
        <dbReference type="EMBL" id="VDP32985.1"/>
    </source>
</evidence>
<gene>
    <name evidence="1" type="ORF">SMRZ_LOCUS19796</name>
</gene>
<dbReference type="EMBL" id="UZAI01018081">
    <property type="protein sequence ID" value="VDP32985.1"/>
    <property type="molecule type" value="Genomic_DNA"/>
</dbReference>
<evidence type="ECO:0000313" key="2">
    <source>
        <dbReference type="Proteomes" id="UP000277204"/>
    </source>
</evidence>
<keyword evidence="2" id="KW-1185">Reference proteome</keyword>
<dbReference type="AlphaFoldDB" id="A0A183MUS1"/>
<sequence length="99" mass="11712">MWETRKKNEEIQFGSTVNQRNPLHLSWTEKPSYQRDAAIHRSRIGKCFTHLWSRSYAVQIARNALLGWESHGSRIIKASFKTNKERILMNVIQFLCTHK</sequence>
<protein>
    <submittedName>
        <fullName evidence="1">Uncharacterized protein</fullName>
    </submittedName>
</protein>
<reference evidence="1 2" key="1">
    <citation type="submission" date="2018-11" db="EMBL/GenBank/DDBJ databases">
        <authorList>
            <consortium name="Pathogen Informatics"/>
        </authorList>
    </citation>
    <scope>NUCLEOTIDE SEQUENCE [LARGE SCALE GENOMIC DNA]</scope>
    <source>
        <strain evidence="1 2">Zambia</strain>
    </source>
</reference>
<accession>A0A183MUS1</accession>
<organism evidence="1 2">
    <name type="scientific">Schistosoma margrebowiei</name>
    <dbReference type="NCBI Taxonomy" id="48269"/>
    <lineage>
        <taxon>Eukaryota</taxon>
        <taxon>Metazoa</taxon>
        <taxon>Spiralia</taxon>
        <taxon>Lophotrochozoa</taxon>
        <taxon>Platyhelminthes</taxon>
        <taxon>Trematoda</taxon>
        <taxon>Digenea</taxon>
        <taxon>Strigeidida</taxon>
        <taxon>Schistosomatoidea</taxon>
        <taxon>Schistosomatidae</taxon>
        <taxon>Schistosoma</taxon>
    </lineage>
</organism>
<proteinExistence type="predicted"/>
<dbReference type="Proteomes" id="UP000277204">
    <property type="component" value="Unassembled WGS sequence"/>
</dbReference>